<comment type="caution">
    <text evidence="2">The sequence shown here is derived from an EMBL/GenBank/DDBJ whole genome shotgun (WGS) entry which is preliminary data.</text>
</comment>
<name>A0A370TN13_9HELO</name>
<feature type="region of interest" description="Disordered" evidence="1">
    <location>
        <begin position="108"/>
        <end position="127"/>
    </location>
</feature>
<reference evidence="2 3" key="1">
    <citation type="journal article" date="2018" name="IMA Fungus">
        <title>IMA Genome-F 9: Draft genome sequence of Annulohypoxylon stygium, Aspergillus mulundensis, Berkeleyomyces basicola (syn. Thielaviopsis basicola), Ceratocystis smalleyi, two Cercospora beticola strains, Coleophoma cylindrospora, Fusarium fracticaudum, Phialophora cf. hyalina, and Morchella septimelata.</title>
        <authorList>
            <person name="Wingfield B.D."/>
            <person name="Bills G.F."/>
            <person name="Dong Y."/>
            <person name="Huang W."/>
            <person name="Nel W.J."/>
            <person name="Swalarsk-Parry B.S."/>
            <person name="Vaghefi N."/>
            <person name="Wilken P.M."/>
            <person name="An Z."/>
            <person name="de Beer Z.W."/>
            <person name="De Vos L."/>
            <person name="Chen L."/>
            <person name="Duong T.A."/>
            <person name="Gao Y."/>
            <person name="Hammerbacher A."/>
            <person name="Kikkert J.R."/>
            <person name="Li Y."/>
            <person name="Li H."/>
            <person name="Li K."/>
            <person name="Li Q."/>
            <person name="Liu X."/>
            <person name="Ma X."/>
            <person name="Naidoo K."/>
            <person name="Pethybridge S.J."/>
            <person name="Sun J."/>
            <person name="Steenkamp E.T."/>
            <person name="van der Nest M.A."/>
            <person name="van Wyk S."/>
            <person name="Wingfield M.J."/>
            <person name="Xiong C."/>
            <person name="Yue Q."/>
            <person name="Zhang X."/>
        </authorList>
    </citation>
    <scope>NUCLEOTIDE SEQUENCE [LARGE SCALE GENOMIC DNA]</scope>
    <source>
        <strain evidence="2 3">BP 5553</strain>
    </source>
</reference>
<dbReference type="AlphaFoldDB" id="A0A370TN13"/>
<dbReference type="OrthoDB" id="4845627at2759"/>
<feature type="region of interest" description="Disordered" evidence="1">
    <location>
        <begin position="16"/>
        <end position="35"/>
    </location>
</feature>
<evidence type="ECO:0000313" key="2">
    <source>
        <dbReference type="EMBL" id="RDL36905.1"/>
    </source>
</evidence>
<dbReference type="EMBL" id="NPIC01000004">
    <property type="protein sequence ID" value="RDL36905.1"/>
    <property type="molecule type" value="Genomic_DNA"/>
</dbReference>
<keyword evidence="3" id="KW-1185">Reference proteome</keyword>
<organism evidence="2 3">
    <name type="scientific">Venustampulla echinocandica</name>
    <dbReference type="NCBI Taxonomy" id="2656787"/>
    <lineage>
        <taxon>Eukaryota</taxon>
        <taxon>Fungi</taxon>
        <taxon>Dikarya</taxon>
        <taxon>Ascomycota</taxon>
        <taxon>Pezizomycotina</taxon>
        <taxon>Leotiomycetes</taxon>
        <taxon>Helotiales</taxon>
        <taxon>Pleuroascaceae</taxon>
        <taxon>Venustampulla</taxon>
    </lineage>
</organism>
<evidence type="ECO:0000313" key="3">
    <source>
        <dbReference type="Proteomes" id="UP000254866"/>
    </source>
</evidence>
<dbReference type="Proteomes" id="UP000254866">
    <property type="component" value="Unassembled WGS sequence"/>
</dbReference>
<sequence length="254" mass="28924">MDTLYWDTFLSNPIDDDEAHVHGNPDENLDTSSNESSIPCRNCRHLDRLCKRCRQKLKKASLELACSPSNFGKSTAVPLRSLARITVPIRQMTHSYTATCKDWAGGRDGITEPYSESSGGPDTPAHIELKDTLEPAPEDENENEHENEEKEVADAFPIYLPVLDPPTPRYMPATILRPQQQPCLHFVSGQGQSRVVFRRPYTRGTGSVLGVFATPEVGEPAWHRIWSWWAATEWDRWTDTFRFWKARNQLNDVD</sequence>
<gene>
    <name evidence="2" type="ORF">BP5553_06257</name>
</gene>
<evidence type="ECO:0000256" key="1">
    <source>
        <dbReference type="SAM" id="MobiDB-lite"/>
    </source>
</evidence>
<dbReference type="GeneID" id="43599106"/>
<dbReference type="RefSeq" id="XP_031869561.1">
    <property type="nucleotide sequence ID" value="XM_032014880.1"/>
</dbReference>
<accession>A0A370TN13</accession>
<proteinExistence type="predicted"/>
<protein>
    <submittedName>
        <fullName evidence="2">Uncharacterized protein</fullName>
    </submittedName>
</protein>